<dbReference type="SFLD" id="SFLDS00003">
    <property type="entry name" value="Haloacid_Dehalogenase"/>
    <property type="match status" value="1"/>
</dbReference>
<dbReference type="NCBIfam" id="TIGR01549">
    <property type="entry name" value="HAD-SF-IA-v1"/>
    <property type="match status" value="1"/>
</dbReference>
<dbReference type="OrthoDB" id="444127at2759"/>
<dbReference type="Pfam" id="PF00702">
    <property type="entry name" value="Hydrolase"/>
    <property type="match status" value="1"/>
</dbReference>
<evidence type="ECO:0000313" key="2">
    <source>
        <dbReference type="Proteomes" id="UP000554235"/>
    </source>
</evidence>
<sequence length="254" mass="28437">MQPVPKKAVFFDLDSTLFDHRHSLTCAIAAVQKEYPSLAGMPLGELINKYDDSLNQAYNEYLYTKITYEEKNARKVQLFFTAIGLPEPTTAEAQRFRSVYQPAYRLTRRATSGSIETLKKLRDHGYHLAIVTNGQIEDQKAKAEAIGVHDLVDAMVTSEEAGEPKPNARIMKYAMNKLGLSIDQGTIYMVGDSANADILGAFNARVDPILYSPEAKNSRCSLYGEEVPIIHHMTQLLDYLDIKDGRECRGLSDI</sequence>
<comment type="caution">
    <text evidence="1">The sequence shown here is derived from an EMBL/GenBank/DDBJ whole genome shotgun (WGS) entry which is preliminary data.</text>
</comment>
<dbReference type="GO" id="GO:0016791">
    <property type="term" value="F:phosphatase activity"/>
    <property type="evidence" value="ECO:0007669"/>
    <property type="project" value="UniProtKB-ARBA"/>
</dbReference>
<dbReference type="AlphaFoldDB" id="A0A8H4KZ91"/>
<dbReference type="PANTHER" id="PTHR47478:SF1">
    <property type="entry name" value="PYRIMIDINE 5'-NUCLEOTIDASE YJJG"/>
    <property type="match status" value="1"/>
</dbReference>
<dbReference type="SUPFAM" id="SSF56784">
    <property type="entry name" value="HAD-like"/>
    <property type="match status" value="1"/>
</dbReference>
<dbReference type="InterPro" id="IPR023214">
    <property type="entry name" value="HAD_sf"/>
</dbReference>
<dbReference type="InterPro" id="IPR006439">
    <property type="entry name" value="HAD-SF_hydro_IA"/>
</dbReference>
<evidence type="ECO:0000313" key="1">
    <source>
        <dbReference type="EMBL" id="KAF4458558.1"/>
    </source>
</evidence>
<dbReference type="SFLD" id="SFLDG01129">
    <property type="entry name" value="C1.5:_HAD__Beta-PGM__Phosphata"/>
    <property type="match status" value="1"/>
</dbReference>
<accession>A0A8H4KZ91</accession>
<keyword evidence="2" id="KW-1185">Reference proteome</keyword>
<dbReference type="InterPro" id="IPR036412">
    <property type="entry name" value="HAD-like_sf"/>
</dbReference>
<dbReference type="Proteomes" id="UP000554235">
    <property type="component" value="Unassembled WGS sequence"/>
</dbReference>
<dbReference type="PRINTS" id="PR00413">
    <property type="entry name" value="HADHALOGNASE"/>
</dbReference>
<dbReference type="PANTHER" id="PTHR47478">
    <property type="match status" value="1"/>
</dbReference>
<reference evidence="1 2" key="1">
    <citation type="submission" date="2020-01" db="EMBL/GenBank/DDBJ databases">
        <title>Identification and distribution of gene clusters putatively required for synthesis of sphingolipid metabolism inhibitors in phylogenetically diverse species of the filamentous fungus Fusarium.</title>
        <authorList>
            <person name="Kim H.-S."/>
            <person name="Busman M."/>
            <person name="Brown D.W."/>
            <person name="Divon H."/>
            <person name="Uhlig S."/>
            <person name="Proctor R.H."/>
        </authorList>
    </citation>
    <scope>NUCLEOTIDE SEQUENCE [LARGE SCALE GENOMIC DNA]</scope>
    <source>
        <strain evidence="1 2">NRRL 20459</strain>
    </source>
</reference>
<name>A0A8H4KZ91_9HYPO</name>
<dbReference type="EMBL" id="JAADYS010002427">
    <property type="protein sequence ID" value="KAF4458558.1"/>
    <property type="molecule type" value="Genomic_DNA"/>
</dbReference>
<dbReference type="InterPro" id="IPR052550">
    <property type="entry name" value="Pyrimidine_5'-ntase_YjjG"/>
</dbReference>
<gene>
    <name evidence="1" type="ORF">FALBO_14707</name>
</gene>
<organism evidence="1 2">
    <name type="scientific">Fusarium albosuccineum</name>
    <dbReference type="NCBI Taxonomy" id="1237068"/>
    <lineage>
        <taxon>Eukaryota</taxon>
        <taxon>Fungi</taxon>
        <taxon>Dikarya</taxon>
        <taxon>Ascomycota</taxon>
        <taxon>Pezizomycotina</taxon>
        <taxon>Sordariomycetes</taxon>
        <taxon>Hypocreomycetidae</taxon>
        <taxon>Hypocreales</taxon>
        <taxon>Nectriaceae</taxon>
        <taxon>Fusarium</taxon>
        <taxon>Fusarium decemcellulare species complex</taxon>
    </lineage>
</organism>
<dbReference type="Gene3D" id="1.10.150.520">
    <property type="match status" value="1"/>
</dbReference>
<protein>
    <submittedName>
        <fullName evidence="1">Had-superfamily subfamily variant 1</fullName>
    </submittedName>
</protein>
<proteinExistence type="predicted"/>
<dbReference type="Gene3D" id="3.40.50.1000">
    <property type="entry name" value="HAD superfamily/HAD-like"/>
    <property type="match status" value="1"/>
</dbReference>